<evidence type="ECO:0000256" key="6">
    <source>
        <dbReference type="ARBA" id="ARBA00022723"/>
    </source>
</evidence>
<dbReference type="GO" id="GO:0140999">
    <property type="term" value="F:histone H3K4 trimethyltransferase activity"/>
    <property type="evidence" value="ECO:0007669"/>
    <property type="project" value="UniProtKB-EC"/>
</dbReference>
<feature type="compositionally biased region" description="Polar residues" evidence="14">
    <location>
        <begin position="519"/>
        <end position="528"/>
    </location>
</feature>
<organism evidence="18 19">
    <name type="scientific">Cyanidiococcus yangmingshanensis</name>
    <dbReference type="NCBI Taxonomy" id="2690220"/>
    <lineage>
        <taxon>Eukaryota</taxon>
        <taxon>Rhodophyta</taxon>
        <taxon>Bangiophyceae</taxon>
        <taxon>Cyanidiales</taxon>
        <taxon>Cyanidiaceae</taxon>
        <taxon>Cyanidiococcus</taxon>
    </lineage>
</organism>
<feature type="compositionally biased region" description="Basic and acidic residues" evidence="14">
    <location>
        <begin position="1169"/>
        <end position="1186"/>
    </location>
</feature>
<evidence type="ECO:0000256" key="14">
    <source>
        <dbReference type="SAM" id="MobiDB-lite"/>
    </source>
</evidence>
<reference evidence="18 19" key="1">
    <citation type="journal article" date="2020" name="J. Phycol.">
        <title>Comparative genome analysis reveals Cyanidiococcus gen. nov., a new extremophilic red algal genus sister to Cyanidioschyzon (Cyanidioschyzonaceae, Rhodophyta).</title>
        <authorList>
            <person name="Liu S.-L."/>
            <person name="Chiang Y.-R."/>
            <person name="Yoon H.S."/>
            <person name="Fu H.-Y."/>
        </authorList>
    </citation>
    <scope>NUCLEOTIDE SEQUENCE [LARGE SCALE GENOMIC DNA]</scope>
    <source>
        <strain evidence="18 19">THAL066</strain>
    </source>
</reference>
<dbReference type="CDD" id="cd15571">
    <property type="entry name" value="ePHD"/>
    <property type="match status" value="1"/>
</dbReference>
<dbReference type="EMBL" id="VWRR01000015">
    <property type="protein sequence ID" value="KAF6001166.1"/>
    <property type="molecule type" value="Genomic_DNA"/>
</dbReference>
<keyword evidence="7" id="KW-0863">Zinc-finger</keyword>
<feature type="region of interest" description="Disordered" evidence="14">
    <location>
        <begin position="542"/>
        <end position="646"/>
    </location>
</feature>
<feature type="domain" description="Post-SET" evidence="16">
    <location>
        <begin position="1841"/>
        <end position="1857"/>
    </location>
</feature>
<comment type="catalytic activity">
    <reaction evidence="11">
        <text>L-lysyl(4)-[histone H3] + 3 S-adenosyl-L-methionine = N(6),N(6),N(6)-trimethyl-L-lysyl(4)-[histone H3] + 3 S-adenosyl-L-homocysteine + 3 H(+)</text>
        <dbReference type="Rhea" id="RHEA:60260"/>
        <dbReference type="Rhea" id="RHEA-COMP:15537"/>
        <dbReference type="Rhea" id="RHEA-COMP:15547"/>
        <dbReference type="ChEBI" id="CHEBI:15378"/>
        <dbReference type="ChEBI" id="CHEBI:29969"/>
        <dbReference type="ChEBI" id="CHEBI:57856"/>
        <dbReference type="ChEBI" id="CHEBI:59789"/>
        <dbReference type="ChEBI" id="CHEBI:61961"/>
        <dbReference type="EC" id="2.1.1.354"/>
    </reaction>
</comment>
<evidence type="ECO:0000256" key="8">
    <source>
        <dbReference type="ARBA" id="ARBA00022833"/>
    </source>
</evidence>
<comment type="catalytic activity">
    <reaction evidence="12">
        <text>N(6)-methyl-L-lysyl(4)-[histone H3] + S-adenosyl-L-methionine = N(6),N(6)-dimethyl-L-lysyl(4)-[histone H3] + S-adenosyl-L-homocysteine + H(+)</text>
        <dbReference type="Rhea" id="RHEA:60268"/>
        <dbReference type="Rhea" id="RHEA-COMP:15540"/>
        <dbReference type="Rhea" id="RHEA-COMP:15543"/>
        <dbReference type="ChEBI" id="CHEBI:15378"/>
        <dbReference type="ChEBI" id="CHEBI:57856"/>
        <dbReference type="ChEBI" id="CHEBI:59789"/>
        <dbReference type="ChEBI" id="CHEBI:61929"/>
        <dbReference type="ChEBI" id="CHEBI:61976"/>
    </reaction>
</comment>
<dbReference type="GO" id="GO:0032259">
    <property type="term" value="P:methylation"/>
    <property type="evidence" value="ECO:0007669"/>
    <property type="project" value="UniProtKB-KW"/>
</dbReference>
<evidence type="ECO:0000256" key="11">
    <source>
        <dbReference type="ARBA" id="ARBA00047571"/>
    </source>
</evidence>
<evidence type="ECO:0000313" key="18">
    <source>
        <dbReference type="EMBL" id="KAF6001166.1"/>
    </source>
</evidence>
<evidence type="ECO:0000259" key="17">
    <source>
        <dbReference type="PROSITE" id="PS51805"/>
    </source>
</evidence>
<dbReference type="InterPro" id="IPR003616">
    <property type="entry name" value="Post-SET_dom"/>
</dbReference>
<evidence type="ECO:0000256" key="9">
    <source>
        <dbReference type="ARBA" id="ARBA00022853"/>
    </source>
</evidence>
<dbReference type="Gene3D" id="3.30.40.10">
    <property type="entry name" value="Zinc/RING finger domain, C3HC4 (zinc finger)"/>
    <property type="match status" value="3"/>
</dbReference>
<dbReference type="CDD" id="cd10518">
    <property type="entry name" value="SET_SETD1-like"/>
    <property type="match status" value="1"/>
</dbReference>
<feature type="domain" description="PHD-type" evidence="17">
    <location>
        <begin position="29"/>
        <end position="147"/>
    </location>
</feature>
<dbReference type="PROSITE" id="PS51805">
    <property type="entry name" value="EPHD"/>
    <property type="match status" value="1"/>
</dbReference>
<dbReference type="PANTHER" id="PTHR45814">
    <property type="entry name" value="HISTONE-LYSINE N-METHYLTRANSFERASE SETD1"/>
    <property type="match status" value="1"/>
</dbReference>
<feature type="compositionally biased region" description="Basic and acidic residues" evidence="14">
    <location>
        <begin position="579"/>
        <end position="600"/>
    </location>
</feature>
<evidence type="ECO:0000259" key="16">
    <source>
        <dbReference type="PROSITE" id="PS50868"/>
    </source>
</evidence>
<feature type="compositionally biased region" description="Polar residues" evidence="14">
    <location>
        <begin position="1226"/>
        <end position="1239"/>
    </location>
</feature>
<keyword evidence="10" id="KW-0539">Nucleus</keyword>
<evidence type="ECO:0000259" key="15">
    <source>
        <dbReference type="PROSITE" id="PS50280"/>
    </source>
</evidence>
<dbReference type="SUPFAM" id="SSF82199">
    <property type="entry name" value="SET domain"/>
    <property type="match status" value="1"/>
</dbReference>
<evidence type="ECO:0000256" key="2">
    <source>
        <dbReference type="ARBA" id="ARBA00012182"/>
    </source>
</evidence>
<keyword evidence="5" id="KW-0949">S-adenosyl-L-methionine</keyword>
<keyword evidence="3" id="KW-0489">Methyltransferase</keyword>
<accession>A0A7J7IDI8</accession>
<dbReference type="SMART" id="SM00317">
    <property type="entry name" value="SET"/>
    <property type="match status" value="1"/>
</dbReference>
<keyword evidence="8" id="KW-0862">Zinc</keyword>
<gene>
    <name evidence="18" type="ORF">F1559_000216</name>
</gene>
<feature type="domain" description="SET" evidence="15">
    <location>
        <begin position="1715"/>
        <end position="1834"/>
    </location>
</feature>
<comment type="subcellular location">
    <subcellularLocation>
        <location evidence="1">Nucleus</location>
    </subcellularLocation>
</comment>
<evidence type="ECO:0000256" key="13">
    <source>
        <dbReference type="ARBA" id="ARBA00049129"/>
    </source>
</evidence>
<keyword evidence="4" id="KW-0808">Transferase</keyword>
<dbReference type="InterPro" id="IPR001965">
    <property type="entry name" value="Znf_PHD"/>
</dbReference>
<evidence type="ECO:0000256" key="3">
    <source>
        <dbReference type="ARBA" id="ARBA00022603"/>
    </source>
</evidence>
<name>A0A7J7IDI8_9RHOD</name>
<dbReference type="InterPro" id="IPR046341">
    <property type="entry name" value="SET_dom_sf"/>
</dbReference>
<feature type="region of interest" description="Disordered" evidence="14">
    <location>
        <begin position="715"/>
        <end position="744"/>
    </location>
</feature>
<feature type="region of interest" description="Disordered" evidence="14">
    <location>
        <begin position="285"/>
        <end position="367"/>
    </location>
</feature>
<dbReference type="OrthoDB" id="308383at2759"/>
<feature type="compositionally biased region" description="Basic and acidic residues" evidence="14">
    <location>
        <begin position="317"/>
        <end position="328"/>
    </location>
</feature>
<dbReference type="PROSITE" id="PS50868">
    <property type="entry name" value="POST_SET"/>
    <property type="match status" value="1"/>
</dbReference>
<evidence type="ECO:0000256" key="5">
    <source>
        <dbReference type="ARBA" id="ARBA00022691"/>
    </source>
</evidence>
<feature type="region of interest" description="Disordered" evidence="14">
    <location>
        <begin position="1169"/>
        <end position="1202"/>
    </location>
</feature>
<keyword evidence="19" id="KW-1185">Reference proteome</keyword>
<protein>
    <recommendedName>
        <fullName evidence="2">[histone H3]-lysine(4) N-trimethyltransferase</fullName>
        <ecNumber evidence="2">2.1.1.354</ecNumber>
    </recommendedName>
</protein>
<evidence type="ECO:0000256" key="7">
    <source>
        <dbReference type="ARBA" id="ARBA00022771"/>
    </source>
</evidence>
<dbReference type="Proteomes" id="UP000530660">
    <property type="component" value="Unassembled WGS sequence"/>
</dbReference>
<evidence type="ECO:0000313" key="19">
    <source>
        <dbReference type="Proteomes" id="UP000530660"/>
    </source>
</evidence>
<dbReference type="Pfam" id="PF00856">
    <property type="entry name" value="SET"/>
    <property type="match status" value="1"/>
</dbReference>
<evidence type="ECO:0000256" key="10">
    <source>
        <dbReference type="ARBA" id="ARBA00023242"/>
    </source>
</evidence>
<sequence length="1857" mass="206453">MVLARKRQRRSQLAEQVPFAGALCEPTRSECCALCGQSGEQPCVEGRLMGPFRPKAPAKQPLYVHEQCLRFSAECLSHDLFTEDVVGATVRRGRSIRCSVCHAPGGTITCAYRAPRTCWTYFHFRCAILAGAAVLTKQRLVFCGRHRNVAEKRGLFLRSELLCLETPSAEWLTPCDWCLSSGEPWPMVSPRLHCSACERSAHLHCIGMGQCPTVLLPQDERLWQCPVCARCATCAQRFSDHDTKDRWVCSRCRRQYHCGCVAKHRPRSKKMMFHCDACVRQSTERSHPPMADSWSSLDETTSRRTMARRKCAMVSSDRLESSRNESNRAARSTRVTYREHSRNSKKQRSSERTAVADSQGVQDASAAGVQDASAAGVQAVQGRRAFNSHAQSRAKYGAHVSKEQLRVSRRRHLIGTKITKNTSKRRTDVYAAAANENAGIHGHGCALALGRQPRRLCDETMGTGPQPIPSDADHDDRAGEALSNRQLMARRTWNDAHSENRSVDAGQEMISDPDRARQTTRAKNQARGQLNAPLIGLHCETATDHSTLPTEPKPSAKMTMNRDSNLQPESAVLESVSPFEEHNPFREKPDQRLAFAERTETLSSKSLESNPLRLQHETMNVVSEKDPDSTSEALKRPRVSSGQRKKRVPFVAVDEHARKPTDLPQEKGSSARITHPEDVCLVWSLVQELNFGDVEPQPWSSFVDQALQALERRWRRKPSRRARQARRFQGSMAESKKAEAASNADQAQRNISGYCLSLSELVRSSPMNGIAMEANVSHQCLAVALDEASSIDALSDRQRNDSETRDNAETLMELPTSIHSLSSLGILDWNVPEQAGLEQFIPCRIAVSLNKELCRVCHVTAEASNQSASFCWLCGESYHIACLHMLNWSQMSSWSSEDPLMRILCCCPLCWLACAQYQRAPLLDIKANAAQTRVVTELLGSPKRSLSFAAGPGPTLYPFGDDHQGQPAELETAGVSRQGPRTKAAAPKVDVNSDASLSASVSENSITTAHTMLASKRVLSSEHRLGEEALGPHEMNRSSKQCDDCGIATGHRLFLAKHDVSDDAVGAAAHQDSMAIVPESRTECILADLACLVCDRRLDTNVFALQGTLLCMPCSKAAAETESSIAGNEQQIASYGRLGEFLGQAIEVITRGADTMFSQTRMKLEDKPDLLPRFGDETEQRDDLLLRRNRTPATGDEQPLTPSSAWTAFRQSEKVNKFHTERDSPNLASGTRPSKMVSQDTHREIVLANTASCRSRRVLDLEQTSDAGSSWSIRNLAWTRPTTEASLAERLTQEHLLWPLLCSTSDYRRCVLCERPEDDGNARLGELVPIHDANERQAWVHSACLALSTHWGSLLGEVVLGARTRCCTECHRPGASVFCSYVACSRAFHLPCAQEASSFEIIRGSLMCWCHDHRALFARVTGRNLPTVHAHAMSLAPLLSRLECTRASTSASKPALRIGAWTLLDHGEWNSPEPADMNEMNTLPQDLYAARRFWSASTPLRRTIYFLSWTATGSHTGAYSLRALDDPSLCLMGASAHAVWHQLIERVRIIWQTSVPPVANNPSLRSLWDLCSKHESILAQRFFCPVPALVRRLACADAQGPGDAGKRSCLQRDAARVRLSDVTGSARCRPYERPSHAEKWACLGAVHRFVESFLHQQHPLNVRPGGPSGAESRIIELSTNAESTQPRCKRSATGAVPATAAERREYRQMQIKTRQYCVPLRSRIHGFGLFARCDLEPDQMIIEYAGERIASPVADVRERHYDRRGIGCYMFRIDADWVVDATMRGSVARFINHSCRPNCYSEILRLSDQPGHDVIVIRSSRAIRRGEELTYNYMFDLENASKIPCFCGDTDCVGFMN</sequence>
<feature type="compositionally biased region" description="Basic residues" evidence="14">
    <location>
        <begin position="715"/>
        <end position="726"/>
    </location>
</feature>
<evidence type="ECO:0000256" key="4">
    <source>
        <dbReference type="ARBA" id="ARBA00022679"/>
    </source>
</evidence>
<feature type="region of interest" description="Disordered" evidence="14">
    <location>
        <begin position="495"/>
        <end position="528"/>
    </location>
</feature>
<dbReference type="InterPro" id="IPR001214">
    <property type="entry name" value="SET_dom"/>
</dbReference>
<dbReference type="SMART" id="SM00249">
    <property type="entry name" value="PHD"/>
    <property type="match status" value="4"/>
</dbReference>
<dbReference type="PANTHER" id="PTHR45814:SF2">
    <property type="entry name" value="HISTONE-LYSINE N-METHYLTRANSFERASE SETD1"/>
    <property type="match status" value="1"/>
</dbReference>
<dbReference type="InterPro" id="IPR013083">
    <property type="entry name" value="Znf_RING/FYVE/PHD"/>
</dbReference>
<evidence type="ECO:0000256" key="1">
    <source>
        <dbReference type="ARBA" id="ARBA00004123"/>
    </source>
</evidence>
<proteinExistence type="predicted"/>
<evidence type="ECO:0000256" key="12">
    <source>
        <dbReference type="ARBA" id="ARBA00047583"/>
    </source>
</evidence>
<dbReference type="InterPro" id="IPR044570">
    <property type="entry name" value="Set1-like"/>
</dbReference>
<feature type="region of interest" description="Disordered" evidence="14">
    <location>
        <begin position="1217"/>
        <end position="1239"/>
    </location>
</feature>
<dbReference type="GO" id="GO:0008270">
    <property type="term" value="F:zinc ion binding"/>
    <property type="evidence" value="ECO:0007669"/>
    <property type="project" value="UniProtKB-KW"/>
</dbReference>
<dbReference type="Gene3D" id="2.170.270.10">
    <property type="entry name" value="SET domain"/>
    <property type="match status" value="1"/>
</dbReference>
<dbReference type="GO" id="GO:0048188">
    <property type="term" value="C:Set1C/COMPASS complex"/>
    <property type="evidence" value="ECO:0007669"/>
    <property type="project" value="TreeGrafter"/>
</dbReference>
<keyword evidence="6" id="KW-0479">Metal-binding</keyword>
<comment type="catalytic activity">
    <reaction evidence="13">
        <text>N(6),N(6)-dimethyl-L-lysyl(4)-[histone H3] + S-adenosyl-L-methionine = N(6),N(6),N(6)-trimethyl-L-lysyl(4)-[histone H3] + S-adenosyl-L-homocysteine + H(+)</text>
        <dbReference type="Rhea" id="RHEA:60272"/>
        <dbReference type="Rhea" id="RHEA-COMP:15537"/>
        <dbReference type="Rhea" id="RHEA-COMP:15540"/>
        <dbReference type="ChEBI" id="CHEBI:15378"/>
        <dbReference type="ChEBI" id="CHEBI:57856"/>
        <dbReference type="ChEBI" id="CHEBI:59789"/>
        <dbReference type="ChEBI" id="CHEBI:61961"/>
        <dbReference type="ChEBI" id="CHEBI:61976"/>
    </reaction>
</comment>
<dbReference type="PROSITE" id="PS50280">
    <property type="entry name" value="SET"/>
    <property type="match status" value="1"/>
</dbReference>
<keyword evidence="9" id="KW-0156">Chromatin regulator</keyword>
<comment type="caution">
    <text evidence="18">The sequence shown here is derived from an EMBL/GenBank/DDBJ whole genome shotgun (WGS) entry which is preliminary data.</text>
</comment>
<dbReference type="InterPro" id="IPR034732">
    <property type="entry name" value="EPHD"/>
</dbReference>
<dbReference type="EC" id="2.1.1.354" evidence="2"/>